<dbReference type="Gene3D" id="3.80.10.10">
    <property type="entry name" value="Ribonuclease Inhibitor"/>
    <property type="match status" value="1"/>
</dbReference>
<dbReference type="STRING" id="1229662.W3WTA2"/>
<name>W3WTA2_PESFW</name>
<feature type="region of interest" description="Disordered" evidence="1">
    <location>
        <begin position="456"/>
        <end position="525"/>
    </location>
</feature>
<dbReference type="RefSeq" id="XP_007837726.1">
    <property type="nucleotide sequence ID" value="XM_007839535.1"/>
</dbReference>
<proteinExistence type="predicted"/>
<dbReference type="SUPFAM" id="SSF52047">
    <property type="entry name" value="RNI-like"/>
    <property type="match status" value="1"/>
</dbReference>
<dbReference type="KEGG" id="pfy:PFICI_10954"/>
<gene>
    <name evidence="2" type="ORF">PFICI_10954</name>
</gene>
<dbReference type="eggNOG" id="ENOG502QR16">
    <property type="taxonomic scope" value="Eukaryota"/>
</dbReference>
<accession>W3WTA2</accession>
<sequence>MGFTKLFRRSKKSKSDTSDFNFNYDRDARYASEKAGYNKRNSHFMAMPLDNGIFAPWLQLPVPILQRIFSFVCPHCYDESYETCEQSAIEDACMLCDLRDISHAGRVCRAWRKVAVPMIYHSIRIDAVHYCEREIYLSDMRKRKTKFDRNGNPEDPASARLNLLCRTLRDDPTRLGKMVQYFKTPYMLRESKTSDLARTIAVLPNLHYLDLPEGVFAGDPAYATLTLEVQARCPDLRKMTYLGGCERNLETLASGNVWTKLEVLELTRINMDPQTLRHCLSVMQCLRALKVTESRVMDDDFFRYNDVLPAVPALEELILKEVPRVAAAGLEAYLSRPDVQSRLKVLSLQDTGIHPTNLHEVLFNAPNLQALSLIAEVDTAFPFNANIPPLANFSLKTLRYEITASPEVGAYAGMTQGYYNYLAQSLFADGFPLLSSLYVRDETFADRLLGLPPPMPGYAGGAQRPSSSSSMGPFGMGGGSMSPQSTGGGNPFSPGLAAPGGNTNRFSSNNPFAQPQVQQRFGGPPMLNLNQTLAVYTKGEDENDWGLIKMDPYDNPGYAGGRGVGGGRAHHARSSSATHDRPLSSYGLADVGSRWREGSGGARMSVIMGNGAGGFLAVPGGADPSHTRRKSEGSGADEWPRPKSSSGARADKDLWR</sequence>
<dbReference type="OMA" id="CPDIRKM"/>
<dbReference type="InParanoid" id="W3WTA2"/>
<dbReference type="Gene3D" id="1.20.1280.50">
    <property type="match status" value="1"/>
</dbReference>
<dbReference type="HOGENOM" id="CLU_018589_0_1_1"/>
<protein>
    <submittedName>
        <fullName evidence="2">Uncharacterized protein</fullName>
    </submittedName>
</protein>
<dbReference type="Proteomes" id="UP000030651">
    <property type="component" value="Unassembled WGS sequence"/>
</dbReference>
<evidence type="ECO:0000256" key="1">
    <source>
        <dbReference type="SAM" id="MobiDB-lite"/>
    </source>
</evidence>
<dbReference type="InterPro" id="IPR032675">
    <property type="entry name" value="LRR_dom_sf"/>
</dbReference>
<keyword evidence="3" id="KW-1185">Reference proteome</keyword>
<dbReference type="AlphaFoldDB" id="W3WTA2"/>
<feature type="region of interest" description="Disordered" evidence="1">
    <location>
        <begin position="564"/>
        <end position="585"/>
    </location>
</feature>
<evidence type="ECO:0000313" key="2">
    <source>
        <dbReference type="EMBL" id="ETS77080.1"/>
    </source>
</evidence>
<dbReference type="OrthoDB" id="5405297at2759"/>
<dbReference type="EMBL" id="KI912116">
    <property type="protein sequence ID" value="ETS77080.1"/>
    <property type="molecule type" value="Genomic_DNA"/>
</dbReference>
<feature type="compositionally biased region" description="Polar residues" evidence="1">
    <location>
        <begin position="501"/>
        <end position="519"/>
    </location>
</feature>
<organism evidence="2 3">
    <name type="scientific">Pestalotiopsis fici (strain W106-1 / CGMCC3.15140)</name>
    <dbReference type="NCBI Taxonomy" id="1229662"/>
    <lineage>
        <taxon>Eukaryota</taxon>
        <taxon>Fungi</taxon>
        <taxon>Dikarya</taxon>
        <taxon>Ascomycota</taxon>
        <taxon>Pezizomycotina</taxon>
        <taxon>Sordariomycetes</taxon>
        <taxon>Xylariomycetidae</taxon>
        <taxon>Amphisphaeriales</taxon>
        <taxon>Sporocadaceae</taxon>
        <taxon>Pestalotiopsis</taxon>
    </lineage>
</organism>
<feature type="compositionally biased region" description="Gly residues" evidence="1">
    <location>
        <begin position="474"/>
        <end position="490"/>
    </location>
</feature>
<evidence type="ECO:0000313" key="3">
    <source>
        <dbReference type="Proteomes" id="UP000030651"/>
    </source>
</evidence>
<feature type="region of interest" description="Disordered" evidence="1">
    <location>
        <begin position="617"/>
        <end position="656"/>
    </location>
</feature>
<reference evidence="3" key="1">
    <citation type="journal article" date="2015" name="BMC Genomics">
        <title>Genomic and transcriptomic analysis of the endophytic fungus Pestalotiopsis fici reveals its lifestyle and high potential for synthesis of natural products.</title>
        <authorList>
            <person name="Wang X."/>
            <person name="Zhang X."/>
            <person name="Liu L."/>
            <person name="Xiang M."/>
            <person name="Wang W."/>
            <person name="Sun X."/>
            <person name="Che Y."/>
            <person name="Guo L."/>
            <person name="Liu G."/>
            <person name="Guo L."/>
            <person name="Wang C."/>
            <person name="Yin W.B."/>
            <person name="Stadler M."/>
            <person name="Zhang X."/>
            <person name="Liu X."/>
        </authorList>
    </citation>
    <scope>NUCLEOTIDE SEQUENCE [LARGE SCALE GENOMIC DNA]</scope>
    <source>
        <strain evidence="3">W106-1 / CGMCC3.15140</strain>
    </source>
</reference>
<dbReference type="GeneID" id="19275967"/>